<feature type="region of interest" description="Disordered" evidence="6">
    <location>
        <begin position="842"/>
        <end position="890"/>
    </location>
</feature>
<keyword evidence="9" id="KW-1185">Reference proteome</keyword>
<proteinExistence type="inferred from homology"/>
<evidence type="ECO:0000256" key="2">
    <source>
        <dbReference type="ARBA" id="ARBA00022553"/>
    </source>
</evidence>
<feature type="compositionally biased region" description="Basic and acidic residues" evidence="6">
    <location>
        <begin position="1101"/>
        <end position="1112"/>
    </location>
</feature>
<dbReference type="Proteomes" id="UP001444661">
    <property type="component" value="Unassembled WGS sequence"/>
</dbReference>
<accession>A0ABR1SKL8</accession>
<dbReference type="PANTHER" id="PTHR46896:SF3">
    <property type="entry name" value="FI06413P-RELATED"/>
    <property type="match status" value="1"/>
</dbReference>
<evidence type="ECO:0000313" key="9">
    <source>
        <dbReference type="Proteomes" id="UP001444661"/>
    </source>
</evidence>
<keyword evidence="3" id="KW-0645">Protease</keyword>
<name>A0ABR1SKL8_9PEZI</name>
<evidence type="ECO:0000256" key="3">
    <source>
        <dbReference type="ARBA" id="ARBA00022670"/>
    </source>
</evidence>
<feature type="compositionally biased region" description="Basic and acidic residues" evidence="6">
    <location>
        <begin position="480"/>
        <end position="492"/>
    </location>
</feature>
<feature type="compositionally biased region" description="Polar residues" evidence="6">
    <location>
        <begin position="27"/>
        <end position="49"/>
    </location>
</feature>
<feature type="region of interest" description="Disordered" evidence="6">
    <location>
        <begin position="1093"/>
        <end position="1112"/>
    </location>
</feature>
<evidence type="ECO:0000313" key="8">
    <source>
        <dbReference type="EMBL" id="KAK8034416.1"/>
    </source>
</evidence>
<gene>
    <name evidence="8" type="ORF">PG993_009411</name>
</gene>
<feature type="compositionally biased region" description="Polar residues" evidence="6">
    <location>
        <begin position="692"/>
        <end position="704"/>
    </location>
</feature>
<feature type="region of interest" description="Disordered" evidence="6">
    <location>
        <begin position="1"/>
        <end position="142"/>
    </location>
</feature>
<feature type="domain" description="Ubiquitin-like protease family profile" evidence="7">
    <location>
        <begin position="499"/>
        <end position="794"/>
    </location>
</feature>
<keyword evidence="4" id="KW-0833">Ubl conjugation pathway</keyword>
<dbReference type="Pfam" id="PF25424">
    <property type="entry name" value="PH_35"/>
    <property type="match status" value="1"/>
</dbReference>
<evidence type="ECO:0000259" key="7">
    <source>
        <dbReference type="PROSITE" id="PS50600"/>
    </source>
</evidence>
<dbReference type="InterPro" id="IPR057501">
    <property type="entry name" value="DeUb_enz_PH"/>
</dbReference>
<organism evidence="8 9">
    <name type="scientific">Apiospora rasikravindrae</name>
    <dbReference type="NCBI Taxonomy" id="990691"/>
    <lineage>
        <taxon>Eukaryota</taxon>
        <taxon>Fungi</taxon>
        <taxon>Dikarya</taxon>
        <taxon>Ascomycota</taxon>
        <taxon>Pezizomycotina</taxon>
        <taxon>Sordariomycetes</taxon>
        <taxon>Xylariomycetidae</taxon>
        <taxon>Amphisphaeriales</taxon>
        <taxon>Apiosporaceae</taxon>
        <taxon>Apiospora</taxon>
    </lineage>
</organism>
<dbReference type="PROSITE" id="PS50600">
    <property type="entry name" value="ULP_PROTEASE"/>
    <property type="match status" value="1"/>
</dbReference>
<protein>
    <recommendedName>
        <fullName evidence="7">Ubiquitin-like protease family profile domain-containing protein</fullName>
    </recommendedName>
</protein>
<reference evidence="8 9" key="1">
    <citation type="submission" date="2023-01" db="EMBL/GenBank/DDBJ databases">
        <title>Analysis of 21 Apiospora genomes using comparative genomics revels a genus with tremendous synthesis potential of carbohydrate active enzymes and secondary metabolites.</title>
        <authorList>
            <person name="Sorensen T."/>
        </authorList>
    </citation>
    <scope>NUCLEOTIDE SEQUENCE [LARGE SCALE GENOMIC DNA]</scope>
    <source>
        <strain evidence="8 9">CBS 33761</strain>
    </source>
</reference>
<feature type="region of interest" description="Disordered" evidence="6">
    <location>
        <begin position="688"/>
        <end position="720"/>
    </location>
</feature>
<feature type="region of interest" description="Disordered" evidence="6">
    <location>
        <begin position="459"/>
        <end position="520"/>
    </location>
</feature>
<dbReference type="InterPro" id="IPR038765">
    <property type="entry name" value="Papain-like_cys_pep_sf"/>
</dbReference>
<feature type="compositionally biased region" description="Basic and acidic residues" evidence="6">
    <location>
        <begin position="1065"/>
        <end position="1077"/>
    </location>
</feature>
<dbReference type="EMBL" id="JAQQWK010000009">
    <property type="protein sequence ID" value="KAK8034416.1"/>
    <property type="molecule type" value="Genomic_DNA"/>
</dbReference>
<dbReference type="Gene3D" id="1.10.418.20">
    <property type="match status" value="2"/>
</dbReference>
<evidence type="ECO:0000256" key="6">
    <source>
        <dbReference type="SAM" id="MobiDB-lite"/>
    </source>
</evidence>
<keyword evidence="2" id="KW-0597">Phosphoprotein</keyword>
<evidence type="ECO:0000256" key="5">
    <source>
        <dbReference type="ARBA" id="ARBA00022801"/>
    </source>
</evidence>
<feature type="region of interest" description="Disordered" evidence="6">
    <location>
        <begin position="927"/>
        <end position="995"/>
    </location>
</feature>
<keyword evidence="5" id="KW-0378">Hydrolase</keyword>
<comment type="caution">
    <text evidence="8">The sequence shown here is derived from an EMBL/GenBank/DDBJ whole genome shotgun (WGS) entry which is preliminary data.</text>
</comment>
<dbReference type="InterPro" id="IPR003653">
    <property type="entry name" value="Peptidase_C48_C"/>
</dbReference>
<feature type="region of interest" description="Disordered" evidence="6">
    <location>
        <begin position="205"/>
        <end position="226"/>
    </location>
</feature>
<feature type="compositionally biased region" description="Basic and acidic residues" evidence="6">
    <location>
        <begin position="842"/>
        <end position="851"/>
    </location>
</feature>
<feature type="region of interest" description="Disordered" evidence="6">
    <location>
        <begin position="274"/>
        <end position="343"/>
    </location>
</feature>
<feature type="compositionally biased region" description="Polar residues" evidence="6">
    <location>
        <begin position="465"/>
        <end position="478"/>
    </location>
</feature>
<dbReference type="PANTHER" id="PTHR46896">
    <property type="entry name" value="SENTRIN-SPECIFIC PROTEASE"/>
    <property type="match status" value="1"/>
</dbReference>
<feature type="region of interest" description="Disordered" evidence="6">
    <location>
        <begin position="637"/>
        <end position="659"/>
    </location>
</feature>
<sequence>MDDEGSIEEHATPSPSPPQEDLRTATEKVNISTADTHANSRSGSGNNAYMTWDCPIQRYRDLGSPRRPVLAARQGKMDKAKKFLNKITGFGGPRPIDNLDGNNSNRPSSSTSRSVQEIADSPPPKRPRLEESNSQNNEDQERHPVLLSGFALRDDTLGAAVSQKTDPHGNLSPNVIQPYVTEYQRVENLIHPPSPELSERLRKIGKHQSKQSKEVIDLASDDGGSEEPIDLVQTRKLPHSTIAADELATRFAARKRTLNGHGQGETARRKMLATNNLHGKRHRSSSVDELAGDSPISKFRKPKRTALSSPSGESQRGHITPIKFGPSASQAARKLPAKNKTTGAVKHAKQLITSLGLKVTQAVSGDFAYPSPTDDLYLPCVLRVHDVSHMLHPTDGDGKILDQVAYLTVNLAKVKQVRGREVAKEMDNLRSKAHAGYVIRDVDVERPKLPDDLRLAEHNQEKRWQQQQKSTALQTLTSHDPLRAKPRIKDVMHPLCPSSTRAKRKLRSPSPPPPDLWTEKNPGWADQWRDSLIFPQQARVEPLSTWLTYLVLMKHDLEMQRPDLAERIYFHNTFFYEKLKPTKSSAGINYDSVKAWTTKVDLFKKDFILVPINEFSHWYIAIIYNAPKLDTTACKPPAVDSGNSHADIPASDPGNVADEQGTQHMVKPLVNTAGEVADGIGHMSLESAGSDAMSTANGPLSLSSDAKGLNGDKEESGESLPVSYEPKIITLDSLGAGHSPACRNLKDYLIKELRDKKGAEMPDPGSLTMTAKGIPTQSNYCDCGLYLLGYVVQFLRDPDSFLRTLLLHEKIEWSIDAPTLRNDIRTLLFKLQSEQIARENERLKAKKEAARIKRNRQSRPPSSERIGEDPASAQMTPIEANSSSKSPFRSDIEKSLIKTPSPVILARKSVEGPEIASAATTALKEANITILDEDEPKTPNRLVPSPKNSDRSSSATTELEIETPRAMPSNDGSKGGSAREAIRSPAEDDITESEVERTMLAPLPETPARSPNEELRVLDGNDLPAEDLVSIPAQLAVEIPSRARFEELQQERQKQERAMGSAHKCPKETPNKSHYFSERERIGGLLQGERVISATPMPKKKSPEVVHVDDSD</sequence>
<dbReference type="SUPFAM" id="SSF54001">
    <property type="entry name" value="Cysteine proteinases"/>
    <property type="match status" value="1"/>
</dbReference>
<feature type="region of interest" description="Disordered" evidence="6">
    <location>
        <begin position="1050"/>
        <end position="1077"/>
    </location>
</feature>
<feature type="compositionally biased region" description="Low complexity" evidence="6">
    <location>
        <begin position="102"/>
        <end position="114"/>
    </location>
</feature>
<evidence type="ECO:0000256" key="1">
    <source>
        <dbReference type="ARBA" id="ARBA00005234"/>
    </source>
</evidence>
<dbReference type="Pfam" id="PF02902">
    <property type="entry name" value="Peptidase_C48"/>
    <property type="match status" value="1"/>
</dbReference>
<comment type="similarity">
    <text evidence="1">Belongs to the peptidase C48 family.</text>
</comment>
<dbReference type="InterPro" id="IPR051947">
    <property type="entry name" value="Sentrin-specific_protease"/>
</dbReference>
<evidence type="ECO:0000256" key="4">
    <source>
        <dbReference type="ARBA" id="ARBA00022786"/>
    </source>
</evidence>
<dbReference type="Gene3D" id="3.30.310.130">
    <property type="entry name" value="Ubiquitin-related"/>
    <property type="match status" value="2"/>
</dbReference>
<feature type="compositionally biased region" description="Polar residues" evidence="6">
    <location>
        <begin position="873"/>
        <end position="887"/>
    </location>
</feature>